<proteinExistence type="predicted"/>
<dbReference type="Proteomes" id="UP001387215">
    <property type="component" value="Unassembled WGS sequence"/>
</dbReference>
<gene>
    <name evidence="1" type="ORF">V2J18_22665</name>
</gene>
<dbReference type="RefSeq" id="WP_064749868.1">
    <property type="nucleotide sequence ID" value="NZ_JBANDL010000002.1"/>
</dbReference>
<sequence>MRSPSKKMRGPGRGAPALARAVAELAKAALCGLAAFVACAAWHPDRRPAPGLSVLSPLASAPTAAMTVEVPPPASLSQRMGTCVPAALRAVRLSDRVTD</sequence>
<organism evidence="1 2">
    <name type="scientific">Lysobacter firmicutimachus</name>
    <dbReference type="NCBI Taxonomy" id="1792846"/>
    <lineage>
        <taxon>Bacteria</taxon>
        <taxon>Pseudomonadati</taxon>
        <taxon>Pseudomonadota</taxon>
        <taxon>Gammaproteobacteria</taxon>
        <taxon>Lysobacterales</taxon>
        <taxon>Lysobacteraceae</taxon>
        <taxon>Lysobacter</taxon>
    </lineage>
</organism>
<reference evidence="1 2" key="1">
    <citation type="submission" date="2024-02" db="EMBL/GenBank/DDBJ databases">
        <title>Lysobacter Genome Sequencing and Mining.</title>
        <authorList>
            <person name="Bierman J."/>
            <person name="Walker M.C."/>
        </authorList>
    </citation>
    <scope>NUCLEOTIDE SEQUENCE [LARGE SCALE GENOMIC DNA]</scope>
    <source>
        <strain evidence="1 2">PB6250</strain>
    </source>
</reference>
<dbReference type="EMBL" id="JBANDL010000002">
    <property type="protein sequence ID" value="MEI2457466.1"/>
    <property type="molecule type" value="Genomic_DNA"/>
</dbReference>
<keyword evidence="2" id="KW-1185">Reference proteome</keyword>
<accession>A0ABU8D8X1</accession>
<name>A0ABU8D8X1_9GAMM</name>
<evidence type="ECO:0000313" key="2">
    <source>
        <dbReference type="Proteomes" id="UP001387215"/>
    </source>
</evidence>
<evidence type="ECO:0000313" key="1">
    <source>
        <dbReference type="EMBL" id="MEI2457466.1"/>
    </source>
</evidence>
<protein>
    <submittedName>
        <fullName evidence="1">Uncharacterized protein</fullName>
    </submittedName>
</protein>
<comment type="caution">
    <text evidence="1">The sequence shown here is derived from an EMBL/GenBank/DDBJ whole genome shotgun (WGS) entry which is preliminary data.</text>
</comment>